<dbReference type="Pfam" id="PF07589">
    <property type="entry name" value="PEP-CTERM"/>
    <property type="match status" value="1"/>
</dbReference>
<dbReference type="Proteomes" id="UP000315750">
    <property type="component" value="Chromosome"/>
</dbReference>
<dbReference type="OrthoDB" id="8902172at2"/>
<dbReference type="EMBL" id="CP036278">
    <property type="protein sequence ID" value="QDU58857.1"/>
    <property type="molecule type" value="Genomic_DNA"/>
</dbReference>
<evidence type="ECO:0000259" key="2">
    <source>
        <dbReference type="Pfam" id="PF07589"/>
    </source>
</evidence>
<feature type="chain" id="PRO_5021703682" description="Ice-binding protein C-terminal domain-containing protein" evidence="1">
    <location>
        <begin position="21"/>
        <end position="217"/>
    </location>
</feature>
<evidence type="ECO:0000313" key="4">
    <source>
        <dbReference type="Proteomes" id="UP000315750"/>
    </source>
</evidence>
<dbReference type="NCBIfam" id="TIGR02595">
    <property type="entry name" value="PEP_CTERM"/>
    <property type="match status" value="1"/>
</dbReference>
<evidence type="ECO:0000256" key="1">
    <source>
        <dbReference type="SAM" id="SignalP"/>
    </source>
</evidence>
<protein>
    <recommendedName>
        <fullName evidence="2">Ice-binding protein C-terminal domain-containing protein</fullName>
    </recommendedName>
</protein>
<reference evidence="3 4" key="1">
    <citation type="submission" date="2019-02" db="EMBL/GenBank/DDBJ databases">
        <title>Deep-cultivation of Planctomycetes and their phenomic and genomic characterization uncovers novel biology.</title>
        <authorList>
            <person name="Wiegand S."/>
            <person name="Jogler M."/>
            <person name="Boedeker C."/>
            <person name="Pinto D."/>
            <person name="Vollmers J."/>
            <person name="Rivas-Marin E."/>
            <person name="Kohn T."/>
            <person name="Peeters S.H."/>
            <person name="Heuer A."/>
            <person name="Rast P."/>
            <person name="Oberbeckmann S."/>
            <person name="Bunk B."/>
            <person name="Jeske O."/>
            <person name="Meyerdierks A."/>
            <person name="Storesund J.E."/>
            <person name="Kallscheuer N."/>
            <person name="Luecker S."/>
            <person name="Lage O.M."/>
            <person name="Pohl T."/>
            <person name="Merkel B.J."/>
            <person name="Hornburger P."/>
            <person name="Mueller R.-W."/>
            <person name="Bruemmer F."/>
            <person name="Labrenz M."/>
            <person name="Spormann A.M."/>
            <person name="Op den Camp H."/>
            <person name="Overmann J."/>
            <person name="Amann R."/>
            <person name="Jetten M.S.M."/>
            <person name="Mascher T."/>
            <person name="Medema M.H."/>
            <person name="Devos D.P."/>
            <person name="Kaster A.-K."/>
            <person name="Ovreas L."/>
            <person name="Rohde M."/>
            <person name="Galperin M.Y."/>
            <person name="Jogler C."/>
        </authorList>
    </citation>
    <scope>NUCLEOTIDE SEQUENCE [LARGE SCALE GENOMIC DNA]</scope>
    <source>
        <strain evidence="3 4">Pan181</strain>
    </source>
</reference>
<dbReference type="KEGG" id="amuc:Pan181_50970"/>
<dbReference type="RefSeq" id="WP_145251370.1">
    <property type="nucleotide sequence ID" value="NZ_CP036278.1"/>
</dbReference>
<dbReference type="InterPro" id="IPR013424">
    <property type="entry name" value="Ice-binding_C"/>
</dbReference>
<proteinExistence type="predicted"/>
<accession>A0A518AVU6</accession>
<keyword evidence="4" id="KW-1185">Reference proteome</keyword>
<evidence type="ECO:0000313" key="3">
    <source>
        <dbReference type="EMBL" id="QDU58857.1"/>
    </source>
</evidence>
<feature type="signal peptide" evidence="1">
    <location>
        <begin position="1"/>
        <end position="20"/>
    </location>
</feature>
<sequence precursor="true">MVRFTLAVILCATVSSIARAEIVVDPAGDLLPTYSSGPANGDLDVLSSEVVFDRQANTLAFTATHADDIGLTDGALYVWGLDRGQGTERFLTGDPAIGAGVFFDSVLILRPDGTGSYVDLFNGGSVDLAPGSVSIDGGTIASTELPLSLFPSTGFAPEDYTWNLWPRVGLGANNQITDFAPDASNAGLTTVPEPASVVLVMFGAAAAAVGLVRRRLG</sequence>
<feature type="domain" description="Ice-binding protein C-terminal" evidence="2">
    <location>
        <begin position="190"/>
        <end position="214"/>
    </location>
</feature>
<name>A0A518AVU6_9BACT</name>
<keyword evidence="1" id="KW-0732">Signal</keyword>
<gene>
    <name evidence="3" type="ORF">Pan181_50970</name>
</gene>
<organism evidence="3 4">
    <name type="scientific">Aeoliella mucimassa</name>
    <dbReference type="NCBI Taxonomy" id="2527972"/>
    <lineage>
        <taxon>Bacteria</taxon>
        <taxon>Pseudomonadati</taxon>
        <taxon>Planctomycetota</taxon>
        <taxon>Planctomycetia</taxon>
        <taxon>Pirellulales</taxon>
        <taxon>Lacipirellulaceae</taxon>
        <taxon>Aeoliella</taxon>
    </lineage>
</organism>
<dbReference type="AlphaFoldDB" id="A0A518AVU6"/>